<evidence type="ECO:0000256" key="1">
    <source>
        <dbReference type="SAM" id="MobiDB-lite"/>
    </source>
</evidence>
<feature type="compositionally biased region" description="Basic and acidic residues" evidence="1">
    <location>
        <begin position="555"/>
        <end position="564"/>
    </location>
</feature>
<evidence type="ECO:0000313" key="2">
    <source>
        <dbReference type="EMBL" id="ERF71941.1"/>
    </source>
</evidence>
<dbReference type="EMBL" id="KE721157">
    <property type="protein sequence ID" value="ERF71941.1"/>
    <property type="molecule type" value="Genomic_DNA"/>
</dbReference>
<evidence type="ECO:0000313" key="3">
    <source>
        <dbReference type="Proteomes" id="UP000019373"/>
    </source>
</evidence>
<dbReference type="OrthoDB" id="10300053at2759"/>
<protein>
    <submittedName>
        <fullName evidence="2">Uncharacterized protein</fullName>
    </submittedName>
</protein>
<dbReference type="GeneID" id="19241440"/>
<dbReference type="AlphaFoldDB" id="U1GJC5"/>
<accession>U1GJC5</accession>
<feature type="region of interest" description="Disordered" evidence="1">
    <location>
        <begin position="542"/>
        <end position="564"/>
    </location>
</feature>
<dbReference type="HOGENOM" id="CLU_465421_0_0_1"/>
<sequence length="586" mass="66110">MPPLNEFSRYDVGVADFAFEFQELHIDSFPHLQGIAPEIRQEILRYLLNVERCRVETENQDWVHGYQRTGEKANVSSGRPLEGRALQSWLFNESQSLSNELSSIRGSSPWVVKLDLHPAILNVNKQFLVEGMNLIASENIFIRIRSDIPNYNVHLRKFGLPVFTYHKRPYPEMCRYESMMKASGIGSQSFRVMIEIDMRTDQTNLLSKLKHFYLIPFKDIDQVIRALYLTKGREEAWFRFSINLKHVPDPMKSSIDIQVTQWMSNFRPVGSISIIIPAEGFESFPITDLLTQPFNIWEFVIAVQKITGFTQTSKAPLPARPKPSGPEDRYKSLTQLSQLSAIFTQNHDLLKRSHREAVELLATLASAPLYTLLQLEYAAVKASAPDNENNNASNDRVMSKWHLTILPLSTLLASLPPLFRGQRLQSLHIHIHVLAALGHERRTSAITFELLVTLRMRILEHSLSQKEGPGAEAEDDSGLVVRSNGCGLSKKTRALVGVTKYALERGFVEEAGWGEVWMMGLWQDLCRDGWLVVQEMDCGGKGKGMDDGSSAAGDGGDKKVGETEGGKKVSVGLEDIWKLKWGGRFA</sequence>
<name>U1GJC5_ENDPU</name>
<reference evidence="3" key="1">
    <citation type="journal article" date="2014" name="BMC Genomics">
        <title>Genome characteristics reveal the impact of lichenization on lichen-forming fungus Endocarpon pusillum Hedwig (Verrucariales, Ascomycota).</title>
        <authorList>
            <person name="Wang Y.-Y."/>
            <person name="Liu B."/>
            <person name="Zhang X.-Y."/>
            <person name="Zhou Q.-M."/>
            <person name="Zhang T."/>
            <person name="Li H."/>
            <person name="Yu Y.-F."/>
            <person name="Zhang X.-L."/>
            <person name="Hao X.-Y."/>
            <person name="Wang M."/>
            <person name="Wang L."/>
            <person name="Wei J.-C."/>
        </authorList>
    </citation>
    <scope>NUCLEOTIDE SEQUENCE [LARGE SCALE GENOMIC DNA]</scope>
    <source>
        <strain evidence="3">Z07020 / HMAS-L-300199</strain>
    </source>
</reference>
<dbReference type="Proteomes" id="UP000019373">
    <property type="component" value="Unassembled WGS sequence"/>
</dbReference>
<keyword evidence="3" id="KW-1185">Reference proteome</keyword>
<proteinExistence type="predicted"/>
<gene>
    <name evidence="2" type="ORF">EPUS_06500</name>
</gene>
<organism evidence="2 3">
    <name type="scientific">Endocarpon pusillum (strain Z07020 / HMAS-L-300199)</name>
    <name type="common">Lichen-forming fungus</name>
    <dbReference type="NCBI Taxonomy" id="1263415"/>
    <lineage>
        <taxon>Eukaryota</taxon>
        <taxon>Fungi</taxon>
        <taxon>Dikarya</taxon>
        <taxon>Ascomycota</taxon>
        <taxon>Pezizomycotina</taxon>
        <taxon>Eurotiomycetes</taxon>
        <taxon>Chaetothyriomycetidae</taxon>
        <taxon>Verrucariales</taxon>
        <taxon>Verrucariaceae</taxon>
        <taxon>Endocarpon</taxon>
    </lineage>
</organism>
<dbReference type="RefSeq" id="XP_007802395.1">
    <property type="nucleotide sequence ID" value="XM_007804204.1"/>
</dbReference>